<feature type="signal peptide" evidence="2">
    <location>
        <begin position="1"/>
        <end position="20"/>
    </location>
</feature>
<evidence type="ECO:0000313" key="3">
    <source>
        <dbReference type="EMBL" id="MDN3564290.1"/>
    </source>
</evidence>
<protein>
    <submittedName>
        <fullName evidence="3">Phosphoribosylamine--glycine ligase</fullName>
    </submittedName>
</protein>
<proteinExistence type="predicted"/>
<evidence type="ECO:0000313" key="4">
    <source>
        <dbReference type="Proteomes" id="UP001529369"/>
    </source>
</evidence>
<keyword evidence="2" id="KW-0732">Signal</keyword>
<evidence type="ECO:0000256" key="2">
    <source>
        <dbReference type="SAM" id="SignalP"/>
    </source>
</evidence>
<accession>A0ABT8A3H9</accession>
<gene>
    <name evidence="3" type="ORF">QWZ14_07910</name>
</gene>
<comment type="caution">
    <text evidence="3">The sequence shown here is derived from an EMBL/GenBank/DDBJ whole genome shotgun (WGS) entry which is preliminary data.</text>
</comment>
<keyword evidence="3" id="KW-0436">Ligase</keyword>
<dbReference type="Proteomes" id="UP001529369">
    <property type="component" value="Unassembled WGS sequence"/>
</dbReference>
<reference evidence="4" key="1">
    <citation type="journal article" date="2019" name="Int. J. Syst. Evol. Microbiol.">
        <title>The Global Catalogue of Microorganisms (GCM) 10K type strain sequencing project: providing services to taxonomists for standard genome sequencing and annotation.</title>
        <authorList>
            <consortium name="The Broad Institute Genomics Platform"/>
            <consortium name="The Broad Institute Genome Sequencing Center for Infectious Disease"/>
            <person name="Wu L."/>
            <person name="Ma J."/>
        </authorList>
    </citation>
    <scope>NUCLEOTIDE SEQUENCE [LARGE SCALE GENOMIC DNA]</scope>
    <source>
        <strain evidence="4">CECT 7131</strain>
    </source>
</reference>
<keyword evidence="4" id="KW-1185">Reference proteome</keyword>
<feature type="chain" id="PRO_5047295963" evidence="2">
    <location>
        <begin position="21"/>
        <end position="97"/>
    </location>
</feature>
<feature type="region of interest" description="Disordered" evidence="1">
    <location>
        <begin position="20"/>
        <end position="64"/>
    </location>
</feature>
<sequence>MRPLRILALLLPLGACGAFSGGPPREPETPDQQACREEARTSPAMKQLDRQRMPMNDLNEDRMRREEPAILARAYRDCLRARGATLPGGVQALQPPR</sequence>
<dbReference type="EMBL" id="JAUFPN010000072">
    <property type="protein sequence ID" value="MDN3564290.1"/>
    <property type="molecule type" value="Genomic_DNA"/>
</dbReference>
<dbReference type="RefSeq" id="WP_290316082.1">
    <property type="nucleotide sequence ID" value="NZ_JAUFPN010000072.1"/>
</dbReference>
<name>A0ABT8A3H9_9PROT</name>
<evidence type="ECO:0000256" key="1">
    <source>
        <dbReference type="SAM" id="MobiDB-lite"/>
    </source>
</evidence>
<dbReference type="GO" id="GO:0016874">
    <property type="term" value="F:ligase activity"/>
    <property type="evidence" value="ECO:0007669"/>
    <property type="project" value="UniProtKB-KW"/>
</dbReference>
<organism evidence="3 4">
    <name type="scientific">Paeniroseomonas aquatica</name>
    <dbReference type="NCBI Taxonomy" id="373043"/>
    <lineage>
        <taxon>Bacteria</taxon>
        <taxon>Pseudomonadati</taxon>
        <taxon>Pseudomonadota</taxon>
        <taxon>Alphaproteobacteria</taxon>
        <taxon>Acetobacterales</taxon>
        <taxon>Acetobacteraceae</taxon>
        <taxon>Paeniroseomonas</taxon>
    </lineage>
</organism>